<accession>A0AA35WUP2</accession>
<name>A0AA35WUP2_GEOBA</name>
<gene>
    <name evidence="1" type="ORF">GBAR_LOCUS18882</name>
</gene>
<evidence type="ECO:0000313" key="1">
    <source>
        <dbReference type="EMBL" id="CAI8033489.1"/>
    </source>
</evidence>
<protein>
    <submittedName>
        <fullName evidence="1">Uncharacterized protein</fullName>
    </submittedName>
</protein>
<dbReference type="AlphaFoldDB" id="A0AA35WUP2"/>
<sequence length="366" mass="41102">MYYVNPAALSESLAQPLHEKWTVTDHQRSLYYAIEQINAEIAFVPHKVTSSFSTLSSFSALDLRLAAHVDDAHRQVGIRVKDLFTVEAVDAGTSVLEFIAHSRRKIWPPFHPYNRMETDIMVELCREIFVPLCREVLLESRYTTRISQIPELQVGDLGLGSVDTWHGTPDARLRGMEVVWRKDSGEISALVEEIVSDDEGSVQSSTAVEGKVLSKEANLPQAVGTCVVASFTAKARHPEHKALVPTVLIDEKQFRVCLYDCDKDVLLISTSKLLATKGELSRSGIVLLWLVINHRHFLQDLPTTLNKYPALIKSRLEGYGTLDKFTALRSNSVNWNVVQQKWTVESSHLPVGFLSSPPKKRQKKDS</sequence>
<dbReference type="EMBL" id="CASHTH010002669">
    <property type="protein sequence ID" value="CAI8033489.1"/>
    <property type="molecule type" value="Genomic_DNA"/>
</dbReference>
<organism evidence="1 2">
    <name type="scientific">Geodia barretti</name>
    <name type="common">Barrett's horny sponge</name>
    <dbReference type="NCBI Taxonomy" id="519541"/>
    <lineage>
        <taxon>Eukaryota</taxon>
        <taxon>Metazoa</taxon>
        <taxon>Porifera</taxon>
        <taxon>Demospongiae</taxon>
        <taxon>Heteroscleromorpha</taxon>
        <taxon>Tetractinellida</taxon>
        <taxon>Astrophorina</taxon>
        <taxon>Geodiidae</taxon>
        <taxon>Geodia</taxon>
    </lineage>
</organism>
<comment type="caution">
    <text evidence="1">The sequence shown here is derived from an EMBL/GenBank/DDBJ whole genome shotgun (WGS) entry which is preliminary data.</text>
</comment>
<proteinExistence type="predicted"/>
<reference evidence="1" key="1">
    <citation type="submission" date="2023-03" db="EMBL/GenBank/DDBJ databases">
        <authorList>
            <person name="Steffen K."/>
            <person name="Cardenas P."/>
        </authorList>
    </citation>
    <scope>NUCLEOTIDE SEQUENCE</scope>
</reference>
<dbReference type="Proteomes" id="UP001174909">
    <property type="component" value="Unassembled WGS sequence"/>
</dbReference>
<keyword evidence="2" id="KW-1185">Reference proteome</keyword>
<evidence type="ECO:0000313" key="2">
    <source>
        <dbReference type="Proteomes" id="UP001174909"/>
    </source>
</evidence>